<dbReference type="AlphaFoldDB" id="K2F8W0"/>
<gene>
    <name evidence="1" type="ORF">ACD_3C00192G0011</name>
</gene>
<reference evidence="1" key="1">
    <citation type="journal article" date="2012" name="Science">
        <title>Fermentation, hydrogen, and sulfur metabolism in multiple uncultivated bacterial phyla.</title>
        <authorList>
            <person name="Wrighton K.C."/>
            <person name="Thomas B.C."/>
            <person name="Sharon I."/>
            <person name="Miller C.S."/>
            <person name="Castelle C.J."/>
            <person name="VerBerkmoes N.C."/>
            <person name="Wilkins M.J."/>
            <person name="Hettich R.L."/>
            <person name="Lipton M.S."/>
            <person name="Williams K.H."/>
            <person name="Long P.E."/>
            <person name="Banfield J.F."/>
        </authorList>
    </citation>
    <scope>NUCLEOTIDE SEQUENCE [LARGE SCALE GENOMIC DNA]</scope>
</reference>
<accession>K2F8W0</accession>
<comment type="caution">
    <text evidence="1">The sequence shown here is derived from an EMBL/GenBank/DDBJ whole genome shotgun (WGS) entry which is preliminary data.</text>
</comment>
<sequence length="326" mass="39600">MQLFSKRYLWDFKSPQKTLLNRLRIQILHCIKNWYLENFIIVNDYIKDDNYLHEKTISNIFLWELWYDVVKYFDVRLFDKIIFNVEDESEKDLDNKLFFDIIELLIIFCKSDKRKDFIERLKNAFDEEWGGYSVHWHLIVKNIWESLEYSASLIKDKKLWTKLIAYYENEKNKPDYQYLAKVSAEILQYITSAETDKTDTKKVAEYLYKKVAEKWSTEKTDDVWIMLSTSSQLAKKYNNQTYNVRHTDKYCIDVKNPSIYKYIANNNMALVELIISSLPEDYIAPWDPEEVKGLLLSKYWYDRKIWWSVWKIKEEVEEINIEDIPF</sequence>
<evidence type="ECO:0000313" key="1">
    <source>
        <dbReference type="EMBL" id="EKE27566.1"/>
    </source>
</evidence>
<protein>
    <submittedName>
        <fullName evidence="1">Uncharacterized protein</fullName>
    </submittedName>
</protein>
<dbReference type="EMBL" id="AMFJ01000466">
    <property type="protein sequence ID" value="EKE27566.1"/>
    <property type="molecule type" value="Genomic_DNA"/>
</dbReference>
<proteinExistence type="predicted"/>
<organism evidence="1">
    <name type="scientific">uncultured bacterium</name>
    <name type="common">gcode 4</name>
    <dbReference type="NCBI Taxonomy" id="1234023"/>
    <lineage>
        <taxon>Bacteria</taxon>
        <taxon>environmental samples</taxon>
    </lineage>
</organism>
<name>K2F8W0_9BACT</name>